<reference evidence="3 4" key="1">
    <citation type="journal article" date="2016" name="Mol. Biol. Evol.">
        <title>Comparative Genomics of Early-Diverging Mushroom-Forming Fungi Provides Insights into the Origins of Lignocellulose Decay Capabilities.</title>
        <authorList>
            <person name="Nagy L.G."/>
            <person name="Riley R."/>
            <person name="Tritt A."/>
            <person name="Adam C."/>
            <person name="Daum C."/>
            <person name="Floudas D."/>
            <person name="Sun H."/>
            <person name="Yadav J.S."/>
            <person name="Pangilinan J."/>
            <person name="Larsson K.H."/>
            <person name="Matsuura K."/>
            <person name="Barry K."/>
            <person name="Labutti K."/>
            <person name="Kuo R."/>
            <person name="Ohm R.A."/>
            <person name="Bhattacharya S.S."/>
            <person name="Shirouzu T."/>
            <person name="Yoshinaga Y."/>
            <person name="Martin F.M."/>
            <person name="Grigoriev I.V."/>
            <person name="Hibbett D.S."/>
        </authorList>
    </citation>
    <scope>NUCLEOTIDE SEQUENCE [LARGE SCALE GENOMIC DNA]</scope>
    <source>
        <strain evidence="3 4">HHB9708</strain>
    </source>
</reference>
<protein>
    <recommendedName>
        <fullName evidence="2">Fungal-type protein kinase domain-containing protein</fullName>
    </recommendedName>
</protein>
<dbReference type="AlphaFoldDB" id="A0A164PVZ8"/>
<name>A0A164PVZ8_9AGAM</name>
<proteinExistence type="predicted"/>
<dbReference type="EMBL" id="KV419430">
    <property type="protein sequence ID" value="KZS89085.1"/>
    <property type="molecule type" value="Genomic_DNA"/>
</dbReference>
<dbReference type="PANTHER" id="PTHR38248">
    <property type="entry name" value="FUNK1 6"/>
    <property type="match status" value="1"/>
</dbReference>
<keyword evidence="4" id="KW-1185">Reference proteome</keyword>
<feature type="domain" description="Fungal-type protein kinase" evidence="2">
    <location>
        <begin position="9"/>
        <end position="151"/>
    </location>
</feature>
<evidence type="ECO:0000313" key="3">
    <source>
        <dbReference type="EMBL" id="KZS89085.1"/>
    </source>
</evidence>
<evidence type="ECO:0000313" key="4">
    <source>
        <dbReference type="Proteomes" id="UP000076722"/>
    </source>
</evidence>
<evidence type="ECO:0000256" key="1">
    <source>
        <dbReference type="SAM" id="MobiDB-lite"/>
    </source>
</evidence>
<evidence type="ECO:0000259" key="2">
    <source>
        <dbReference type="Pfam" id="PF17667"/>
    </source>
</evidence>
<dbReference type="SUPFAM" id="SSF56112">
    <property type="entry name" value="Protein kinase-like (PK-like)"/>
    <property type="match status" value="1"/>
</dbReference>
<feature type="compositionally biased region" description="Polar residues" evidence="1">
    <location>
        <begin position="304"/>
        <end position="313"/>
    </location>
</feature>
<organism evidence="3 4">
    <name type="scientific">Sistotremastrum niveocremeum HHB9708</name>
    <dbReference type="NCBI Taxonomy" id="1314777"/>
    <lineage>
        <taxon>Eukaryota</taxon>
        <taxon>Fungi</taxon>
        <taxon>Dikarya</taxon>
        <taxon>Basidiomycota</taxon>
        <taxon>Agaricomycotina</taxon>
        <taxon>Agaricomycetes</taxon>
        <taxon>Sistotremastrales</taxon>
        <taxon>Sistotremastraceae</taxon>
        <taxon>Sertulicium</taxon>
        <taxon>Sertulicium niveocremeum</taxon>
    </lineage>
</organism>
<feature type="region of interest" description="Disordered" evidence="1">
    <location>
        <begin position="284"/>
        <end position="325"/>
    </location>
</feature>
<dbReference type="Gene3D" id="1.10.510.10">
    <property type="entry name" value="Transferase(Phosphotransferase) domain 1"/>
    <property type="match status" value="1"/>
</dbReference>
<dbReference type="Pfam" id="PF17667">
    <property type="entry name" value="Pkinase_fungal"/>
    <property type="match status" value="1"/>
</dbReference>
<dbReference type="OrthoDB" id="5584477at2759"/>
<dbReference type="InterPro" id="IPR008266">
    <property type="entry name" value="Tyr_kinase_AS"/>
</dbReference>
<sequence>MEESRVSLPLDFYSSEGELTLAIIDAVHGHQKLTENGLLHHDVSFSNILLSAEYNHKLNRRTGFLVDLDLPTDDAEEILANETNSIDAQSPVSTSSCVSDQHTTATKANISLSNRRRGTLPFIAVDYMIAEVKHRAAHELESFFWVLLWICLNLKRCKIPREMLPVPDTMKPLDPTPPSTARLQLRLGHGPFVPWESIFRWRHEALKECQRVEFIIENYDPDFWLISTSVMRLALILQEARLVDVPVFPPLEEPMFFDKRTHSHFLSILDDAYERIRERKYYLPIPQTRRESDPIESESDSDEATTQTGSSISQREDAQSDDSSE</sequence>
<dbReference type="InterPro" id="IPR011009">
    <property type="entry name" value="Kinase-like_dom_sf"/>
</dbReference>
<dbReference type="GO" id="GO:0004672">
    <property type="term" value="F:protein kinase activity"/>
    <property type="evidence" value="ECO:0007669"/>
    <property type="project" value="InterPro"/>
</dbReference>
<dbReference type="InterPro" id="IPR040976">
    <property type="entry name" value="Pkinase_fungal"/>
</dbReference>
<feature type="compositionally biased region" description="Acidic residues" evidence="1">
    <location>
        <begin position="294"/>
        <end position="303"/>
    </location>
</feature>
<dbReference type="PANTHER" id="PTHR38248:SF2">
    <property type="entry name" value="FUNK1 11"/>
    <property type="match status" value="1"/>
</dbReference>
<accession>A0A164PVZ8</accession>
<dbReference type="Proteomes" id="UP000076722">
    <property type="component" value="Unassembled WGS sequence"/>
</dbReference>
<dbReference type="PROSITE" id="PS00109">
    <property type="entry name" value="PROTEIN_KINASE_TYR"/>
    <property type="match status" value="1"/>
</dbReference>
<gene>
    <name evidence="3" type="ORF">SISNIDRAFT_552254</name>
</gene>